<sequence length="288" mass="33681">MGAILNSVCPAVEQSATGWEPLPDLKAYYKNRIFNFHVCLWSLFIMMLTFTFMNMLQLLWKKYREMEEENQFYWCHYFTNVVFTVTIGPLALLAILKDDYISSDIIHNSTFFSMFLLSIGIGYVVYDIIVQVILCIFTNDCNLTCLFFDITNGIVFIQMICYGYGHFLGCVLLLLHCTLGFDGLAYMSEDFTFEYSKQYHEFVSTFYQPSIYLNIYSPLIGGYCLVVTFQQWSIISQNICPLLIFIYALVLIEKFIKPMIYARVNIEKFVKALYREKNQSSLSWVPRD</sequence>
<protein>
    <submittedName>
        <fullName evidence="2">Uncharacterized protein</fullName>
    </submittedName>
</protein>
<organism evidence="2">
    <name type="scientific">Amphimedon queenslandica</name>
    <name type="common">Sponge</name>
    <dbReference type="NCBI Taxonomy" id="400682"/>
    <lineage>
        <taxon>Eukaryota</taxon>
        <taxon>Metazoa</taxon>
        <taxon>Porifera</taxon>
        <taxon>Demospongiae</taxon>
        <taxon>Heteroscleromorpha</taxon>
        <taxon>Haplosclerida</taxon>
        <taxon>Niphatidae</taxon>
        <taxon>Amphimedon</taxon>
    </lineage>
</organism>
<reference evidence="2" key="2">
    <citation type="submission" date="2017-05" db="UniProtKB">
        <authorList>
            <consortium name="EnsemblMetazoa"/>
        </authorList>
    </citation>
    <scope>IDENTIFICATION</scope>
</reference>
<evidence type="ECO:0000313" key="3">
    <source>
        <dbReference type="Proteomes" id="UP000007879"/>
    </source>
</evidence>
<keyword evidence="3" id="KW-1185">Reference proteome</keyword>
<evidence type="ECO:0000256" key="1">
    <source>
        <dbReference type="SAM" id="Phobius"/>
    </source>
</evidence>
<proteinExistence type="predicted"/>
<keyword evidence="1" id="KW-0472">Membrane</keyword>
<dbReference type="AlphaFoldDB" id="A0A1X7TB37"/>
<feature type="transmembrane region" description="Helical" evidence="1">
    <location>
        <begin position="33"/>
        <end position="56"/>
    </location>
</feature>
<feature type="transmembrane region" description="Helical" evidence="1">
    <location>
        <begin position="77"/>
        <end position="96"/>
    </location>
</feature>
<dbReference type="InParanoid" id="A0A1X7TB37"/>
<dbReference type="EnsemblMetazoa" id="Aqu2.1.11655_001">
    <property type="protein sequence ID" value="Aqu2.1.11655_001"/>
    <property type="gene ID" value="Aqu2.1.11655"/>
</dbReference>
<feature type="transmembrane region" description="Helical" evidence="1">
    <location>
        <begin position="209"/>
        <end position="229"/>
    </location>
</feature>
<dbReference type="EnsemblMetazoa" id="XM_020004977.1">
    <property type="protein sequence ID" value="XP_019860536.1"/>
    <property type="gene ID" value="LOC109588871"/>
</dbReference>
<evidence type="ECO:0000313" key="2">
    <source>
        <dbReference type="EnsemblMetazoa" id="Aqu2.1.11655_001"/>
    </source>
</evidence>
<feature type="transmembrane region" description="Helical" evidence="1">
    <location>
        <begin position="235"/>
        <end position="252"/>
    </location>
</feature>
<gene>
    <name evidence="2" type="primary">109588871</name>
</gene>
<keyword evidence="1" id="KW-0812">Transmembrane</keyword>
<feature type="transmembrane region" description="Helical" evidence="1">
    <location>
        <begin position="166"/>
        <end position="188"/>
    </location>
</feature>
<accession>A0A1X7TB37</accession>
<feature type="transmembrane region" description="Helical" evidence="1">
    <location>
        <begin position="111"/>
        <end position="134"/>
    </location>
</feature>
<reference evidence="3" key="1">
    <citation type="journal article" date="2010" name="Nature">
        <title>The Amphimedon queenslandica genome and the evolution of animal complexity.</title>
        <authorList>
            <person name="Srivastava M."/>
            <person name="Simakov O."/>
            <person name="Chapman J."/>
            <person name="Fahey B."/>
            <person name="Gauthier M.E."/>
            <person name="Mitros T."/>
            <person name="Richards G.S."/>
            <person name="Conaco C."/>
            <person name="Dacre M."/>
            <person name="Hellsten U."/>
            <person name="Larroux C."/>
            <person name="Putnam N.H."/>
            <person name="Stanke M."/>
            <person name="Adamska M."/>
            <person name="Darling A."/>
            <person name="Degnan S.M."/>
            <person name="Oakley T.H."/>
            <person name="Plachetzki D.C."/>
            <person name="Zhai Y."/>
            <person name="Adamski M."/>
            <person name="Calcino A."/>
            <person name="Cummins S.F."/>
            <person name="Goodstein D.M."/>
            <person name="Harris C."/>
            <person name="Jackson D.J."/>
            <person name="Leys S.P."/>
            <person name="Shu S."/>
            <person name="Woodcroft B.J."/>
            <person name="Vervoort M."/>
            <person name="Kosik K.S."/>
            <person name="Manning G."/>
            <person name="Degnan B.M."/>
            <person name="Rokhsar D.S."/>
        </authorList>
    </citation>
    <scope>NUCLEOTIDE SEQUENCE [LARGE SCALE GENOMIC DNA]</scope>
</reference>
<keyword evidence="1" id="KW-1133">Transmembrane helix</keyword>
<dbReference type="KEGG" id="aqu:109588871"/>
<name>A0A1X7TB37_AMPQE</name>
<dbReference type="Proteomes" id="UP000007879">
    <property type="component" value="Unassembled WGS sequence"/>
</dbReference>